<dbReference type="CDD" id="cd01949">
    <property type="entry name" value="GGDEF"/>
    <property type="match status" value="1"/>
</dbReference>
<evidence type="ECO:0000256" key="2">
    <source>
        <dbReference type="ARBA" id="ARBA00034247"/>
    </source>
</evidence>
<dbReference type="NCBIfam" id="TIGR00254">
    <property type="entry name" value="GGDEF"/>
    <property type="match status" value="1"/>
</dbReference>
<evidence type="ECO:0000313" key="5">
    <source>
        <dbReference type="Proteomes" id="UP000887222"/>
    </source>
</evidence>
<evidence type="ECO:0000313" key="4">
    <source>
        <dbReference type="EMBL" id="GIZ50857.1"/>
    </source>
</evidence>
<dbReference type="EMBL" id="BPMK01000003">
    <property type="protein sequence ID" value="GIZ50857.1"/>
    <property type="molecule type" value="Genomic_DNA"/>
</dbReference>
<keyword evidence="5" id="KW-1185">Reference proteome</keyword>
<feature type="domain" description="GGDEF" evidence="3">
    <location>
        <begin position="225"/>
        <end position="364"/>
    </location>
</feature>
<dbReference type="SUPFAM" id="SSF55781">
    <property type="entry name" value="GAF domain-like"/>
    <property type="match status" value="1"/>
</dbReference>
<name>A0ABQ4Q1G1_9BURK</name>
<dbReference type="EC" id="2.7.7.65" evidence="1"/>
<protein>
    <recommendedName>
        <fullName evidence="1">diguanylate cyclase</fullName>
        <ecNumber evidence="1">2.7.7.65</ecNumber>
    </recommendedName>
</protein>
<dbReference type="Proteomes" id="UP000887222">
    <property type="component" value="Unassembled WGS sequence"/>
</dbReference>
<evidence type="ECO:0000256" key="1">
    <source>
        <dbReference type="ARBA" id="ARBA00012528"/>
    </source>
</evidence>
<evidence type="ECO:0000259" key="3">
    <source>
        <dbReference type="PROSITE" id="PS50887"/>
    </source>
</evidence>
<dbReference type="RefSeq" id="WP_220807028.1">
    <property type="nucleotide sequence ID" value="NZ_BPMK01000003.1"/>
</dbReference>
<dbReference type="InterPro" id="IPR029016">
    <property type="entry name" value="GAF-like_dom_sf"/>
</dbReference>
<proteinExistence type="predicted"/>
<gene>
    <name evidence="4" type="ORF">NCCP691_08710</name>
</gene>
<comment type="catalytic activity">
    <reaction evidence="2">
        <text>2 GTP = 3',3'-c-di-GMP + 2 diphosphate</text>
        <dbReference type="Rhea" id="RHEA:24898"/>
        <dbReference type="ChEBI" id="CHEBI:33019"/>
        <dbReference type="ChEBI" id="CHEBI:37565"/>
        <dbReference type="ChEBI" id="CHEBI:58805"/>
        <dbReference type="EC" id="2.7.7.65"/>
    </reaction>
</comment>
<dbReference type="Gene3D" id="3.30.70.270">
    <property type="match status" value="1"/>
</dbReference>
<dbReference type="Pfam" id="PF04340">
    <property type="entry name" value="DUF484"/>
    <property type="match status" value="1"/>
</dbReference>
<dbReference type="Gene3D" id="3.30.450.40">
    <property type="match status" value="1"/>
</dbReference>
<dbReference type="Pfam" id="PF00990">
    <property type="entry name" value="GGDEF"/>
    <property type="match status" value="1"/>
</dbReference>
<dbReference type="InterPro" id="IPR029787">
    <property type="entry name" value="Nucleotide_cyclase"/>
</dbReference>
<dbReference type="PROSITE" id="PS50887">
    <property type="entry name" value="GGDEF"/>
    <property type="match status" value="1"/>
</dbReference>
<dbReference type="SUPFAM" id="SSF55073">
    <property type="entry name" value="Nucleotide cyclase"/>
    <property type="match status" value="1"/>
</dbReference>
<dbReference type="InterPro" id="IPR007435">
    <property type="entry name" value="DUF484"/>
</dbReference>
<comment type="caution">
    <text evidence="4">The sequence shown here is derived from an EMBL/GenBank/DDBJ whole genome shotgun (WGS) entry which is preliminary data.</text>
</comment>
<dbReference type="InterPro" id="IPR050469">
    <property type="entry name" value="Diguanylate_Cyclase"/>
</dbReference>
<reference evidence="4 5" key="1">
    <citation type="journal article" date="2022" name="Int. J. Syst. Evol. Microbiol.">
        <title>Noviherbaspirillum aridicola sp. nov., isolated from an arid soil in Pakistan.</title>
        <authorList>
            <person name="Khan I.U."/>
            <person name="Saqib M."/>
            <person name="Amin A."/>
            <person name="Hussain F."/>
            <person name="Li L."/>
            <person name="Liu Y.H."/>
            <person name="Fang B.Z."/>
            <person name="Ahmed I."/>
            <person name="Li W.J."/>
        </authorList>
    </citation>
    <scope>NUCLEOTIDE SEQUENCE [LARGE SCALE GENOMIC DNA]</scope>
    <source>
        <strain evidence="4 5">NCCP-691</strain>
    </source>
</reference>
<sequence>MARDLVAENLRLQKQLAQLLEQAEHNQQILRRHQAFDLQFISAGSLRELLDALFHSFATAAALDTITLSLLDPEYEIRRMLADLGISQSSWPQLLFLEEEAEFGELAGRLSHPLLAAYREQLHGPMYPEPLRPPASVAIVPLRRRGQLIGSLNLGSGDPRRFMPGMATDFIEHRASIIAISLENVINGERLKHIGLTDPLTGVNNRRYVERRLMEELGRSRRHGHALSCMYIDIDHFKKINDTRGHQAGDEVLREVAGRIKAELRLSDALGRFGGEEFVVLLIDAEMVDAVCVAERIRQSVAEQPVRLASGDTLAVSVSVGVASLETLEAASTVETAAQDLLARADQALYKAKADGRNRVVGAA</sequence>
<dbReference type="PANTHER" id="PTHR45138:SF9">
    <property type="entry name" value="DIGUANYLATE CYCLASE DGCM-RELATED"/>
    <property type="match status" value="1"/>
</dbReference>
<dbReference type="InterPro" id="IPR043128">
    <property type="entry name" value="Rev_trsase/Diguanyl_cyclase"/>
</dbReference>
<dbReference type="PANTHER" id="PTHR45138">
    <property type="entry name" value="REGULATORY COMPONENTS OF SENSORY TRANSDUCTION SYSTEM"/>
    <property type="match status" value="1"/>
</dbReference>
<dbReference type="InterPro" id="IPR000160">
    <property type="entry name" value="GGDEF_dom"/>
</dbReference>
<accession>A0ABQ4Q1G1</accession>
<dbReference type="SMART" id="SM00267">
    <property type="entry name" value="GGDEF"/>
    <property type="match status" value="1"/>
</dbReference>
<organism evidence="4 5">
    <name type="scientific">Noviherbaspirillum aridicola</name>
    <dbReference type="NCBI Taxonomy" id="2849687"/>
    <lineage>
        <taxon>Bacteria</taxon>
        <taxon>Pseudomonadati</taxon>
        <taxon>Pseudomonadota</taxon>
        <taxon>Betaproteobacteria</taxon>
        <taxon>Burkholderiales</taxon>
        <taxon>Oxalobacteraceae</taxon>
        <taxon>Noviherbaspirillum</taxon>
    </lineage>
</organism>